<dbReference type="PANTHER" id="PTHR32166:SF74">
    <property type="entry name" value="OS05G0256350 PROTEIN"/>
    <property type="match status" value="1"/>
</dbReference>
<dbReference type="STRING" id="3827.A0A1S2XIY5"/>
<evidence type="ECO:0000313" key="3">
    <source>
        <dbReference type="Proteomes" id="UP000087171"/>
    </source>
</evidence>
<dbReference type="eggNOG" id="ENOG502QUNQ">
    <property type="taxonomic scope" value="Eukaryota"/>
</dbReference>
<accession>A0A1S2XIY5</accession>
<evidence type="ECO:0000313" key="4">
    <source>
        <dbReference type="RefSeq" id="XP_004488896.1"/>
    </source>
</evidence>
<feature type="domain" description="DUF659" evidence="1">
    <location>
        <begin position="4"/>
        <end position="94"/>
    </location>
</feature>
<dbReference type="AlphaFoldDB" id="A0A1S2XIY5"/>
<dbReference type="PaxDb" id="3827-XP_004488896.1"/>
<proteinExistence type="predicted"/>
<reference evidence="4" key="2">
    <citation type="submission" date="2025-08" db="UniProtKB">
        <authorList>
            <consortium name="RefSeq"/>
        </authorList>
    </citation>
    <scope>IDENTIFICATION</scope>
    <source>
        <tissue evidence="4">Etiolated seedlings</tissue>
    </source>
</reference>
<dbReference type="SUPFAM" id="SSF53098">
    <property type="entry name" value="Ribonuclease H-like"/>
    <property type="match status" value="1"/>
</dbReference>
<evidence type="ECO:0000259" key="1">
    <source>
        <dbReference type="Pfam" id="PF04937"/>
    </source>
</evidence>
<sequence>MNNFVKSIDASAYMKTVIKIFEQLDNFVEEIGEQNIVQLVTDNGSNYVLTGKLLTTKRPHLFWNSCAAHCLDLMLEDIGKIAKVKTVIQRGTSIVGFIYNHTLTLNTTEKNTDNVELVRHVTKFATTFLTLQRLHKQKANLRKMFTLEEWLKSKTTNDHKGNNATRIVLLTSFWNDIIYTLKVMGPLVQLSRLVDNEKNPAMGYIYATMIKAKEDIQKAFNEQARMYIDVFAIIDEMWKCQLHHPLHAAGYYLNPKYFYSKSKIENDPILVEGLHLCIETLSESHQTSYMNITELAEYKIANGLFGLGEAIRQRWWKTYRAQTPLLEVLAIKVLSLTCSSSRYERNWSTFEHIHSRQRSRLEHKRLEDLVFVKYNQALKECYDCCDVIDPIALNDDDDDDYINDFEVGDLRENGEPIEELVYAGGLH</sequence>
<dbReference type="PANTHER" id="PTHR32166">
    <property type="entry name" value="OSJNBA0013A04.12 PROTEIN"/>
    <property type="match status" value="1"/>
</dbReference>
<gene>
    <name evidence="4" type="primary">LOC101497565</name>
</gene>
<dbReference type="OrthoDB" id="2012664at2759"/>
<dbReference type="InterPro" id="IPR007021">
    <property type="entry name" value="DUF659"/>
</dbReference>
<dbReference type="InterPro" id="IPR008906">
    <property type="entry name" value="HATC_C_dom"/>
</dbReference>
<dbReference type="KEGG" id="cam:101497565"/>
<feature type="domain" description="HAT C-terminal dimerisation" evidence="2">
    <location>
        <begin position="314"/>
        <end position="375"/>
    </location>
</feature>
<keyword evidence="3" id="KW-1185">Reference proteome</keyword>
<evidence type="ECO:0000259" key="2">
    <source>
        <dbReference type="Pfam" id="PF05699"/>
    </source>
</evidence>
<dbReference type="Pfam" id="PF05699">
    <property type="entry name" value="Dimer_Tnp_hAT"/>
    <property type="match status" value="1"/>
</dbReference>
<dbReference type="InterPro" id="IPR012337">
    <property type="entry name" value="RNaseH-like_sf"/>
</dbReference>
<dbReference type="GeneID" id="101497565"/>
<protein>
    <submittedName>
        <fullName evidence="4">Uncharacterized protein LOC101497565</fullName>
    </submittedName>
</protein>
<reference evidence="3" key="1">
    <citation type="journal article" date="2013" name="Nat. Biotechnol.">
        <title>Draft genome sequence of chickpea (Cicer arietinum) provides a resource for trait improvement.</title>
        <authorList>
            <person name="Varshney R.K."/>
            <person name="Song C."/>
            <person name="Saxena R.K."/>
            <person name="Azam S."/>
            <person name="Yu S."/>
            <person name="Sharpe A.G."/>
            <person name="Cannon S."/>
            <person name="Baek J."/>
            <person name="Rosen B.D."/>
            <person name="Tar'an B."/>
            <person name="Millan T."/>
            <person name="Zhang X."/>
            <person name="Ramsay L.D."/>
            <person name="Iwata A."/>
            <person name="Wang Y."/>
            <person name="Nelson W."/>
            <person name="Farmer A.D."/>
            <person name="Gaur P.M."/>
            <person name="Soderlund C."/>
            <person name="Penmetsa R.V."/>
            <person name="Xu C."/>
            <person name="Bharti A.K."/>
            <person name="He W."/>
            <person name="Winter P."/>
            <person name="Zhao S."/>
            <person name="Hane J.K."/>
            <person name="Carrasquilla-Garcia N."/>
            <person name="Condie J.A."/>
            <person name="Upadhyaya H.D."/>
            <person name="Luo M.C."/>
            <person name="Thudi M."/>
            <person name="Gowda C.L."/>
            <person name="Singh N.P."/>
            <person name="Lichtenzveig J."/>
            <person name="Gali K.K."/>
            <person name="Rubio J."/>
            <person name="Nadarajan N."/>
            <person name="Dolezel J."/>
            <person name="Bansal K.C."/>
            <person name="Xu X."/>
            <person name="Edwards D."/>
            <person name="Zhang G."/>
            <person name="Kahl G."/>
            <person name="Gil J."/>
            <person name="Singh K.B."/>
            <person name="Datta S.K."/>
            <person name="Jackson S.A."/>
            <person name="Wang J."/>
            <person name="Cook D.R."/>
        </authorList>
    </citation>
    <scope>NUCLEOTIDE SEQUENCE [LARGE SCALE GENOMIC DNA]</scope>
    <source>
        <strain evidence="3">cv. CDC Frontier</strain>
    </source>
</reference>
<organism evidence="3 4">
    <name type="scientific">Cicer arietinum</name>
    <name type="common">Chickpea</name>
    <name type="synonym">Garbanzo</name>
    <dbReference type="NCBI Taxonomy" id="3827"/>
    <lineage>
        <taxon>Eukaryota</taxon>
        <taxon>Viridiplantae</taxon>
        <taxon>Streptophyta</taxon>
        <taxon>Embryophyta</taxon>
        <taxon>Tracheophyta</taxon>
        <taxon>Spermatophyta</taxon>
        <taxon>Magnoliopsida</taxon>
        <taxon>eudicotyledons</taxon>
        <taxon>Gunneridae</taxon>
        <taxon>Pentapetalae</taxon>
        <taxon>rosids</taxon>
        <taxon>fabids</taxon>
        <taxon>Fabales</taxon>
        <taxon>Fabaceae</taxon>
        <taxon>Papilionoideae</taxon>
        <taxon>50 kb inversion clade</taxon>
        <taxon>NPAAA clade</taxon>
        <taxon>Hologalegina</taxon>
        <taxon>IRL clade</taxon>
        <taxon>Cicereae</taxon>
        <taxon>Cicer</taxon>
    </lineage>
</organism>
<name>A0A1S2XIY5_CICAR</name>
<dbReference type="GO" id="GO:0046983">
    <property type="term" value="F:protein dimerization activity"/>
    <property type="evidence" value="ECO:0007669"/>
    <property type="project" value="InterPro"/>
</dbReference>
<dbReference type="RefSeq" id="XP_004488896.1">
    <property type="nucleotide sequence ID" value="XM_004488839.1"/>
</dbReference>
<dbReference type="Proteomes" id="UP000087171">
    <property type="component" value="Chromosome Ca1"/>
</dbReference>
<dbReference type="Pfam" id="PF04937">
    <property type="entry name" value="DUF659"/>
    <property type="match status" value="1"/>
</dbReference>